<feature type="domain" description="DUF4434" evidence="1">
    <location>
        <begin position="4"/>
        <end position="296"/>
    </location>
</feature>
<dbReference type="EMBL" id="DVKI01000105">
    <property type="protein sequence ID" value="HIT17392.1"/>
    <property type="molecule type" value="Genomic_DNA"/>
</dbReference>
<dbReference type="SUPFAM" id="SSF51445">
    <property type="entry name" value="(Trans)glycosidases"/>
    <property type="match status" value="1"/>
</dbReference>
<dbReference type="InterPro" id="IPR017853">
    <property type="entry name" value="GH"/>
</dbReference>
<dbReference type="Gene3D" id="3.20.20.80">
    <property type="entry name" value="Glycosidases"/>
    <property type="match status" value="1"/>
</dbReference>
<protein>
    <submittedName>
        <fullName evidence="2">DUF4434 domain-containing protein</fullName>
    </submittedName>
</protein>
<reference evidence="2" key="2">
    <citation type="journal article" date="2021" name="PeerJ">
        <title>Extensive microbial diversity within the chicken gut microbiome revealed by metagenomics and culture.</title>
        <authorList>
            <person name="Gilroy R."/>
            <person name="Ravi A."/>
            <person name="Getino M."/>
            <person name="Pursley I."/>
            <person name="Horton D.L."/>
            <person name="Alikhan N.F."/>
            <person name="Baker D."/>
            <person name="Gharbi K."/>
            <person name="Hall N."/>
            <person name="Watson M."/>
            <person name="Adriaenssens E.M."/>
            <person name="Foster-Nyarko E."/>
            <person name="Jarju S."/>
            <person name="Secka A."/>
            <person name="Antonio M."/>
            <person name="Oren A."/>
            <person name="Chaudhuri R.R."/>
            <person name="La Ragione R."/>
            <person name="Hildebrand F."/>
            <person name="Pallen M.J."/>
        </authorList>
    </citation>
    <scope>NUCLEOTIDE SEQUENCE</scope>
    <source>
        <strain evidence="2">14508</strain>
    </source>
</reference>
<sequence length="323" mass="38074">MKPINGTWLEIHHHGLPEGKYFNPMIHEFSDKQWKAKVKEIASLKMKYIVLMGIAYTDYEIQESYFPSTIYPKSKRIRAKEPIKAILQEAEKQGMKVFLSVGFYGPWPQPYENMISEEVYQKATKAMKELYDLYGHYESFYGWYYPDETEIEPYFHPEFIQYVNRYSAFVKTLNPNLKTLIAPYGTRKVQTDDYFVQQLKELDVDFVAYQDEVGVKKATPEQTKEFYKNLKKAHDQANRSKLWADVETFTFEGEVYKSALLPTPIKRLEAQLESVSPYVDEILVFEYQGMMNQPQTIAFCGHPDSIQYYKDYKKLLKKITKGK</sequence>
<gene>
    <name evidence="2" type="ORF">IAD04_03295</name>
</gene>
<accession>A0A9D1G8N5</accession>
<organism evidence="2 3">
    <name type="scientific">Candidatus Caccosoma faecigallinarum</name>
    <dbReference type="NCBI Taxonomy" id="2840720"/>
    <lineage>
        <taxon>Bacteria</taxon>
        <taxon>Bacillati</taxon>
        <taxon>Bacillota</taxon>
        <taxon>Bacillota incertae sedis</taxon>
        <taxon>Candidatus Caccosoma</taxon>
    </lineage>
</organism>
<evidence type="ECO:0000313" key="2">
    <source>
        <dbReference type="EMBL" id="HIT17392.1"/>
    </source>
</evidence>
<dbReference type="Pfam" id="PF14488">
    <property type="entry name" value="DUF4434"/>
    <property type="match status" value="1"/>
</dbReference>
<dbReference type="InterPro" id="IPR027849">
    <property type="entry name" value="DUF4434"/>
</dbReference>
<comment type="caution">
    <text evidence="2">The sequence shown here is derived from an EMBL/GenBank/DDBJ whole genome shotgun (WGS) entry which is preliminary data.</text>
</comment>
<reference evidence="2" key="1">
    <citation type="submission" date="2020-10" db="EMBL/GenBank/DDBJ databases">
        <authorList>
            <person name="Gilroy R."/>
        </authorList>
    </citation>
    <scope>NUCLEOTIDE SEQUENCE</scope>
    <source>
        <strain evidence="2">14508</strain>
    </source>
</reference>
<evidence type="ECO:0000313" key="3">
    <source>
        <dbReference type="Proteomes" id="UP000886893"/>
    </source>
</evidence>
<name>A0A9D1G8N5_9FIRM</name>
<dbReference type="AlphaFoldDB" id="A0A9D1G8N5"/>
<dbReference type="Proteomes" id="UP000886893">
    <property type="component" value="Unassembled WGS sequence"/>
</dbReference>
<proteinExistence type="predicted"/>
<evidence type="ECO:0000259" key="1">
    <source>
        <dbReference type="Pfam" id="PF14488"/>
    </source>
</evidence>